<protein>
    <submittedName>
        <fullName evidence="1">Uncharacterized protein</fullName>
    </submittedName>
</protein>
<evidence type="ECO:0000313" key="1">
    <source>
        <dbReference type="EMBL" id="OOF90470.1"/>
    </source>
</evidence>
<reference evidence="2" key="1">
    <citation type="journal article" date="2017" name="Genome Biol.">
        <title>Comparative genomics reveals high biological diversity and specific adaptations in the industrially and medically important fungal genus Aspergillus.</title>
        <authorList>
            <person name="de Vries R.P."/>
            <person name="Riley R."/>
            <person name="Wiebenga A."/>
            <person name="Aguilar-Osorio G."/>
            <person name="Amillis S."/>
            <person name="Uchima C.A."/>
            <person name="Anderluh G."/>
            <person name="Asadollahi M."/>
            <person name="Askin M."/>
            <person name="Barry K."/>
            <person name="Battaglia E."/>
            <person name="Bayram O."/>
            <person name="Benocci T."/>
            <person name="Braus-Stromeyer S.A."/>
            <person name="Caldana C."/>
            <person name="Canovas D."/>
            <person name="Cerqueira G.C."/>
            <person name="Chen F."/>
            <person name="Chen W."/>
            <person name="Choi C."/>
            <person name="Clum A."/>
            <person name="Dos Santos R.A."/>
            <person name="Damasio A.R."/>
            <person name="Diallinas G."/>
            <person name="Emri T."/>
            <person name="Fekete E."/>
            <person name="Flipphi M."/>
            <person name="Freyberg S."/>
            <person name="Gallo A."/>
            <person name="Gournas C."/>
            <person name="Habgood R."/>
            <person name="Hainaut M."/>
            <person name="Harispe M.L."/>
            <person name="Henrissat B."/>
            <person name="Hilden K.S."/>
            <person name="Hope R."/>
            <person name="Hossain A."/>
            <person name="Karabika E."/>
            <person name="Karaffa L."/>
            <person name="Karanyi Z."/>
            <person name="Krasevec N."/>
            <person name="Kuo A."/>
            <person name="Kusch H."/>
            <person name="LaButti K."/>
            <person name="Lagendijk E.L."/>
            <person name="Lapidus A."/>
            <person name="Levasseur A."/>
            <person name="Lindquist E."/>
            <person name="Lipzen A."/>
            <person name="Logrieco A.F."/>
            <person name="MacCabe A."/>
            <person name="Maekelae M.R."/>
            <person name="Malavazi I."/>
            <person name="Melin P."/>
            <person name="Meyer V."/>
            <person name="Mielnichuk N."/>
            <person name="Miskei M."/>
            <person name="Molnar A.P."/>
            <person name="Mule G."/>
            <person name="Ngan C.Y."/>
            <person name="Orejas M."/>
            <person name="Orosz E."/>
            <person name="Ouedraogo J.P."/>
            <person name="Overkamp K.M."/>
            <person name="Park H.-S."/>
            <person name="Perrone G."/>
            <person name="Piumi F."/>
            <person name="Punt P.J."/>
            <person name="Ram A.F."/>
            <person name="Ramon A."/>
            <person name="Rauscher S."/>
            <person name="Record E."/>
            <person name="Riano-Pachon D.M."/>
            <person name="Robert V."/>
            <person name="Roehrig J."/>
            <person name="Ruller R."/>
            <person name="Salamov A."/>
            <person name="Salih N.S."/>
            <person name="Samson R.A."/>
            <person name="Sandor E."/>
            <person name="Sanguinetti M."/>
            <person name="Schuetze T."/>
            <person name="Sepcic K."/>
            <person name="Shelest E."/>
            <person name="Sherlock G."/>
            <person name="Sophianopoulou V."/>
            <person name="Squina F.M."/>
            <person name="Sun H."/>
            <person name="Susca A."/>
            <person name="Todd R.B."/>
            <person name="Tsang A."/>
            <person name="Unkles S.E."/>
            <person name="van de Wiele N."/>
            <person name="van Rossen-Uffink D."/>
            <person name="Oliveira J.V."/>
            <person name="Vesth T.C."/>
            <person name="Visser J."/>
            <person name="Yu J.-H."/>
            <person name="Zhou M."/>
            <person name="Andersen M.R."/>
            <person name="Archer D.B."/>
            <person name="Baker S.E."/>
            <person name="Benoit I."/>
            <person name="Brakhage A.A."/>
            <person name="Braus G.H."/>
            <person name="Fischer R."/>
            <person name="Frisvad J.C."/>
            <person name="Goldman G.H."/>
            <person name="Houbraken J."/>
            <person name="Oakley B."/>
            <person name="Pocsi I."/>
            <person name="Scazzocchio C."/>
            <person name="Seiboth B."/>
            <person name="vanKuyk P.A."/>
            <person name="Wortman J."/>
            <person name="Dyer P.S."/>
            <person name="Grigoriev I.V."/>
        </authorList>
    </citation>
    <scope>NUCLEOTIDE SEQUENCE [LARGE SCALE GENOMIC DNA]</scope>
    <source>
        <strain evidence="2">ITEM 5010</strain>
    </source>
</reference>
<gene>
    <name evidence="1" type="ORF">ASPCADRAFT_211984</name>
</gene>
<name>A0A1R3R7M6_ASPC5</name>
<proteinExistence type="predicted"/>
<organism evidence="1 2">
    <name type="scientific">Aspergillus carbonarius (strain ITEM 5010)</name>
    <dbReference type="NCBI Taxonomy" id="602072"/>
    <lineage>
        <taxon>Eukaryota</taxon>
        <taxon>Fungi</taxon>
        <taxon>Dikarya</taxon>
        <taxon>Ascomycota</taxon>
        <taxon>Pezizomycotina</taxon>
        <taxon>Eurotiomycetes</taxon>
        <taxon>Eurotiomycetidae</taxon>
        <taxon>Eurotiales</taxon>
        <taxon>Aspergillaceae</taxon>
        <taxon>Aspergillus</taxon>
        <taxon>Aspergillus subgen. Circumdati</taxon>
    </lineage>
</organism>
<dbReference type="AlphaFoldDB" id="A0A1R3R7M6"/>
<keyword evidence="2" id="KW-1185">Reference proteome</keyword>
<dbReference type="VEuPathDB" id="FungiDB:ASPCADRAFT_211984"/>
<sequence>MFEVTPNFLRSLIPNYLICAVLPGWSHEYMKSEEANNDIPDAPEHRFSRINALRLCRPAVSLTSRISSQWYG</sequence>
<dbReference type="Proteomes" id="UP000188318">
    <property type="component" value="Unassembled WGS sequence"/>
</dbReference>
<accession>A0A1R3R7M6</accession>
<dbReference type="EMBL" id="KV907520">
    <property type="protein sequence ID" value="OOF90470.1"/>
    <property type="molecule type" value="Genomic_DNA"/>
</dbReference>
<evidence type="ECO:0000313" key="2">
    <source>
        <dbReference type="Proteomes" id="UP000188318"/>
    </source>
</evidence>